<organism evidence="3 4">
    <name type="scientific">Symbiodinium microadriaticum</name>
    <name type="common">Dinoflagellate</name>
    <name type="synonym">Zooxanthella microadriatica</name>
    <dbReference type="NCBI Taxonomy" id="2951"/>
    <lineage>
        <taxon>Eukaryota</taxon>
        <taxon>Sar</taxon>
        <taxon>Alveolata</taxon>
        <taxon>Dinophyceae</taxon>
        <taxon>Suessiales</taxon>
        <taxon>Symbiodiniaceae</taxon>
        <taxon>Symbiodinium</taxon>
    </lineage>
</organism>
<feature type="domain" description="J" evidence="2">
    <location>
        <begin position="16"/>
        <end position="83"/>
    </location>
</feature>
<dbReference type="PROSITE" id="PS50076">
    <property type="entry name" value="DNAJ_2"/>
    <property type="match status" value="1"/>
</dbReference>
<name>A0A1Q9EM29_SYMMI</name>
<dbReference type="Pfam" id="PF00226">
    <property type="entry name" value="DnaJ"/>
    <property type="match status" value="1"/>
</dbReference>
<accession>A0A1Q9EM29</accession>
<dbReference type="InterPro" id="IPR052594">
    <property type="entry name" value="J_domain-containing_protein"/>
</dbReference>
<dbReference type="EMBL" id="LSRX01000116">
    <property type="protein sequence ID" value="OLQ08506.1"/>
    <property type="molecule type" value="Genomic_DNA"/>
</dbReference>
<sequence length="379" mass="41076">MAAAAAARLERWRQHDFYDVLGVAEDATAEQIRRGFRKIALTCHPDKVRESEKDAATKRFQLIAEAYEVLSKPASRQEYDEVCGCGESAESPPATKGSQKSTSRWQRCQGCFGRFSQKDMRRCSPTCSQPVCFGCDACSSCNRKSEVHESNEYSYIRAGMALVTVYDACVFPTPNSWKVMTKLKEGATIICAGCPKVCDGDVMVPIQPRGWVDIVDLKLPRKPSAPTRAQPEAKGPKKAPTPTSAPAAEGKKAKVATPPGPEVWSKEKEEPGAVPEFMRQASRLAMDVGDTAKEYAKSGYSGSAAVASEAIRMAQAAGEQAPWLAGEAVRMASEAAGMVWGAAATAFQRLPSDIPEEATEPDESHEQRSKLKILTMMGV</sequence>
<dbReference type="GO" id="GO:0005634">
    <property type="term" value="C:nucleus"/>
    <property type="evidence" value="ECO:0007669"/>
    <property type="project" value="TreeGrafter"/>
</dbReference>
<dbReference type="GO" id="GO:0031072">
    <property type="term" value="F:heat shock protein binding"/>
    <property type="evidence" value="ECO:0007669"/>
    <property type="project" value="TreeGrafter"/>
</dbReference>
<evidence type="ECO:0000313" key="4">
    <source>
        <dbReference type="Proteomes" id="UP000186817"/>
    </source>
</evidence>
<dbReference type="SMART" id="SM00271">
    <property type="entry name" value="DnaJ"/>
    <property type="match status" value="1"/>
</dbReference>
<dbReference type="Proteomes" id="UP000186817">
    <property type="component" value="Unassembled WGS sequence"/>
</dbReference>
<dbReference type="InterPro" id="IPR001623">
    <property type="entry name" value="DnaJ_domain"/>
</dbReference>
<feature type="region of interest" description="Disordered" evidence="1">
    <location>
        <begin position="221"/>
        <end position="272"/>
    </location>
</feature>
<gene>
    <name evidence="3" type="primary">dnaJ2</name>
    <name evidence="3" type="ORF">AK812_SmicGene7997</name>
</gene>
<evidence type="ECO:0000256" key="1">
    <source>
        <dbReference type="SAM" id="MobiDB-lite"/>
    </source>
</evidence>
<dbReference type="CDD" id="cd06257">
    <property type="entry name" value="DnaJ"/>
    <property type="match status" value="1"/>
</dbReference>
<evidence type="ECO:0000313" key="3">
    <source>
        <dbReference type="EMBL" id="OLQ08506.1"/>
    </source>
</evidence>
<evidence type="ECO:0000259" key="2">
    <source>
        <dbReference type="PROSITE" id="PS50076"/>
    </source>
</evidence>
<dbReference type="InterPro" id="IPR036869">
    <property type="entry name" value="J_dom_sf"/>
</dbReference>
<dbReference type="PANTHER" id="PTHR44144">
    <property type="entry name" value="DNAJ HOMOLOG SUBFAMILY C MEMBER 9"/>
    <property type="match status" value="1"/>
</dbReference>
<keyword evidence="4" id="KW-1185">Reference proteome</keyword>
<feature type="region of interest" description="Disordered" evidence="1">
    <location>
        <begin position="351"/>
        <end position="379"/>
    </location>
</feature>
<dbReference type="PANTHER" id="PTHR44144:SF1">
    <property type="entry name" value="DNAJ HOMOLOG SUBFAMILY C MEMBER 9"/>
    <property type="match status" value="1"/>
</dbReference>
<comment type="caution">
    <text evidence="3">The sequence shown here is derived from an EMBL/GenBank/DDBJ whole genome shotgun (WGS) entry which is preliminary data.</text>
</comment>
<dbReference type="GO" id="GO:0005737">
    <property type="term" value="C:cytoplasm"/>
    <property type="evidence" value="ECO:0007669"/>
    <property type="project" value="TreeGrafter"/>
</dbReference>
<protein>
    <submittedName>
        <fullName evidence="3">Chaperone protein DnaJ 2</fullName>
    </submittedName>
</protein>
<dbReference type="PRINTS" id="PR00625">
    <property type="entry name" value="JDOMAIN"/>
</dbReference>
<dbReference type="SUPFAM" id="SSF46565">
    <property type="entry name" value="Chaperone J-domain"/>
    <property type="match status" value="1"/>
</dbReference>
<dbReference type="OMA" id="SYIRAGM"/>
<dbReference type="AlphaFoldDB" id="A0A1Q9EM29"/>
<feature type="compositionally biased region" description="Low complexity" evidence="1">
    <location>
        <begin position="238"/>
        <end position="248"/>
    </location>
</feature>
<dbReference type="OrthoDB" id="445556at2759"/>
<proteinExistence type="predicted"/>
<dbReference type="Gene3D" id="1.10.287.110">
    <property type="entry name" value="DnaJ domain"/>
    <property type="match status" value="1"/>
</dbReference>
<reference evidence="3 4" key="1">
    <citation type="submission" date="2016-02" db="EMBL/GenBank/DDBJ databases">
        <title>Genome analysis of coral dinoflagellate symbionts highlights evolutionary adaptations to a symbiotic lifestyle.</title>
        <authorList>
            <person name="Aranda M."/>
            <person name="Li Y."/>
            <person name="Liew Y.J."/>
            <person name="Baumgarten S."/>
            <person name="Simakov O."/>
            <person name="Wilson M."/>
            <person name="Piel J."/>
            <person name="Ashoor H."/>
            <person name="Bougouffa S."/>
            <person name="Bajic V.B."/>
            <person name="Ryu T."/>
            <person name="Ravasi T."/>
            <person name="Bayer T."/>
            <person name="Micklem G."/>
            <person name="Kim H."/>
            <person name="Bhak J."/>
            <person name="Lajeunesse T.C."/>
            <person name="Voolstra C.R."/>
        </authorList>
    </citation>
    <scope>NUCLEOTIDE SEQUENCE [LARGE SCALE GENOMIC DNA]</scope>
    <source>
        <strain evidence="3 4">CCMP2467</strain>
    </source>
</reference>